<sequence length="637" mass="74386">MQHTNLNEVSITIESALESWDFDKVYSLYKENITQDSNDLKMDFCVFLHDIGKLDELLQFIKADSKNNSDTLQCPQFWDNAKLNWGGVGGIALTQTHIEADTATLYEDFRLKQKLSPNFLLNRFIADDALTANIAFCIMQNYMKDTDNKIIRNYFLKNTLHYFYKADTAKQQEFFTPKNPPSFIIFLKLINDENGLGAAQCYKECIGHYRNILLQQCKDLSHLIPQITAKPHTEYKKFAICLYGILRGDYIATLEDIITNLAIPLNADVFLFTWDTYQVWPGLCGWGNWVLRMLEPTFYEAVPFEISYRSHFPKLFPNVFQKINSEYNVALDINDIKDLQSKYPCLKTYEIINQEQTQYEGKELGGGYHLYYGIHRAIELMRQHEISHNITYDFIFTLRSDGDIQYKEGNREQILQDLQTCKSDEIFDTLTDDGNNNITIYGPRDVMLALGSLYNFIKALQVETYKDIRYNNHNMSFLYLTMCGVVKNKTALIDQQYGLGNKSQKGMLFPDIQQELLLDIETLRQTYAVNSIKLQSFIEAFEILKKVYPNTHLNKDVITQKINHMDPIREVGAQKAGYSWYVAEEENRYIPPQDLKPLFKVIKFMGKYFPNAKVRRQARHFTDFFNFLYKKVYGKHL</sequence>
<dbReference type="GeneID" id="60657129"/>
<evidence type="ECO:0000313" key="2">
    <source>
        <dbReference type="Proteomes" id="UP000029870"/>
    </source>
</evidence>
<dbReference type="Proteomes" id="UP000029870">
    <property type="component" value="Unassembled WGS sequence"/>
</dbReference>
<dbReference type="AlphaFoldDB" id="A0A6D2CCD6"/>
<proteinExistence type="predicted"/>
<protein>
    <submittedName>
        <fullName evidence="1">Uncharacterized protein</fullName>
    </submittedName>
</protein>
<accession>A0A6D2CCD6</accession>
<reference evidence="1 2" key="1">
    <citation type="journal article" date="2014" name="Genome Announc.">
        <title>Draft genome sequences of eight enterohepatic helicobacter species isolated from both laboratory and wild rodents.</title>
        <authorList>
            <person name="Sheh A."/>
            <person name="Shen Z."/>
            <person name="Fox J.G."/>
        </authorList>
    </citation>
    <scope>NUCLEOTIDE SEQUENCE [LARGE SCALE GENOMIC DNA]</scope>
    <source>
        <strain evidence="1 2">Missouri</strain>
    </source>
</reference>
<name>A0A6D2CCD6_9HELI</name>
<organism evidence="1 2">
    <name type="scientific">Helicobacter bilis</name>
    <dbReference type="NCBI Taxonomy" id="37372"/>
    <lineage>
        <taxon>Bacteria</taxon>
        <taxon>Pseudomonadati</taxon>
        <taxon>Campylobacterota</taxon>
        <taxon>Epsilonproteobacteria</taxon>
        <taxon>Campylobacterales</taxon>
        <taxon>Helicobacteraceae</taxon>
        <taxon>Helicobacter</taxon>
    </lineage>
</organism>
<dbReference type="RefSeq" id="WP_004087988.1">
    <property type="nucleotide sequence ID" value="NZ_CAOUIW010000005.1"/>
</dbReference>
<evidence type="ECO:0000313" key="1">
    <source>
        <dbReference type="EMBL" id="TLE05986.1"/>
    </source>
</evidence>
<gene>
    <name evidence="1" type="ORF">LS77_002015</name>
</gene>
<dbReference type="EMBL" id="JRPH02000004">
    <property type="protein sequence ID" value="TLE05986.1"/>
    <property type="molecule type" value="Genomic_DNA"/>
</dbReference>
<comment type="caution">
    <text evidence="1">The sequence shown here is derived from an EMBL/GenBank/DDBJ whole genome shotgun (WGS) entry which is preliminary data.</text>
</comment>